<dbReference type="EMBL" id="JAEKJA010000043">
    <property type="protein sequence ID" value="MBJ3778834.1"/>
    <property type="molecule type" value="Genomic_DNA"/>
</dbReference>
<keyword evidence="2" id="KW-1185">Reference proteome</keyword>
<comment type="caution">
    <text evidence="1">The sequence shown here is derived from an EMBL/GenBank/DDBJ whole genome shotgun (WGS) entry which is preliminary data.</text>
</comment>
<gene>
    <name evidence="1" type="ORF">JCR33_24255</name>
</gene>
<evidence type="ECO:0000313" key="2">
    <source>
        <dbReference type="Proteomes" id="UP000609531"/>
    </source>
</evidence>
<proteinExistence type="predicted"/>
<dbReference type="AlphaFoldDB" id="A0A934ILK8"/>
<organism evidence="1 2">
    <name type="scientific">Acuticoccus mangrovi</name>
    <dbReference type="NCBI Taxonomy" id="2796142"/>
    <lineage>
        <taxon>Bacteria</taxon>
        <taxon>Pseudomonadati</taxon>
        <taxon>Pseudomonadota</taxon>
        <taxon>Alphaproteobacteria</taxon>
        <taxon>Hyphomicrobiales</taxon>
        <taxon>Amorphaceae</taxon>
        <taxon>Acuticoccus</taxon>
    </lineage>
</organism>
<dbReference type="RefSeq" id="WP_198884735.1">
    <property type="nucleotide sequence ID" value="NZ_JAEKJA010000043.1"/>
</dbReference>
<accession>A0A934ILK8</accession>
<protein>
    <submittedName>
        <fullName evidence="1">Uncharacterized protein</fullName>
    </submittedName>
</protein>
<reference evidence="1" key="1">
    <citation type="submission" date="2020-12" db="EMBL/GenBank/DDBJ databases">
        <title>Bacterial taxonomy.</title>
        <authorList>
            <person name="Pan X."/>
        </authorList>
    </citation>
    <scope>NUCLEOTIDE SEQUENCE</scope>
    <source>
        <strain evidence="1">B2012</strain>
    </source>
</reference>
<dbReference type="Proteomes" id="UP000609531">
    <property type="component" value="Unassembled WGS sequence"/>
</dbReference>
<sequence>MPHSNIINFTRPAAPLSEIELCGWIGQAAPGAALEYHRGFLALDTVAAASRLPNDQREELLRMSRRAMWAAEQGLVHLVQRRLAPDCFAYLAIARPKLRQKRVSLSQLMTEEAA</sequence>
<name>A0A934ILK8_9HYPH</name>
<evidence type="ECO:0000313" key="1">
    <source>
        <dbReference type="EMBL" id="MBJ3778834.1"/>
    </source>
</evidence>